<dbReference type="Gene3D" id="3.40.50.1820">
    <property type="entry name" value="alpha/beta hydrolase"/>
    <property type="match status" value="1"/>
</dbReference>
<dbReference type="PROSITE" id="PS51257">
    <property type="entry name" value="PROKAR_LIPOPROTEIN"/>
    <property type="match status" value="1"/>
</dbReference>
<dbReference type="PANTHER" id="PTHR43248">
    <property type="entry name" value="2-SUCCINYL-6-HYDROXY-2,4-CYCLOHEXADIENE-1-CARBOXYLATE SYNTHASE"/>
    <property type="match status" value="1"/>
</dbReference>
<feature type="chain" id="PRO_5046625930" evidence="4">
    <location>
        <begin position="19"/>
        <end position="516"/>
    </location>
</feature>
<dbReference type="SUPFAM" id="SSF53474">
    <property type="entry name" value="alpha/beta-Hydrolases"/>
    <property type="match status" value="1"/>
</dbReference>
<evidence type="ECO:0000313" key="7">
    <source>
        <dbReference type="EMBL" id="MDA2815051.1"/>
    </source>
</evidence>
<dbReference type="Pfam" id="PF08386">
    <property type="entry name" value="Abhydrolase_4"/>
    <property type="match status" value="1"/>
</dbReference>
<evidence type="ECO:0000256" key="4">
    <source>
        <dbReference type="SAM" id="SignalP"/>
    </source>
</evidence>
<evidence type="ECO:0000313" key="8">
    <source>
        <dbReference type="Proteomes" id="UP001527866"/>
    </source>
</evidence>
<keyword evidence="8" id="KW-1185">Reference proteome</keyword>
<accession>A0ABT4UDK4</accession>
<proteinExistence type="inferred from homology"/>
<dbReference type="Proteomes" id="UP001527866">
    <property type="component" value="Unassembled WGS sequence"/>
</dbReference>
<dbReference type="InterPro" id="IPR029058">
    <property type="entry name" value="AB_hydrolase_fold"/>
</dbReference>
<dbReference type="GO" id="GO:0016787">
    <property type="term" value="F:hydrolase activity"/>
    <property type="evidence" value="ECO:0007669"/>
    <property type="project" value="UniProtKB-KW"/>
</dbReference>
<feature type="domain" description="AB hydrolase-1" evidence="5">
    <location>
        <begin position="95"/>
        <end position="290"/>
    </location>
</feature>
<feature type="domain" description="Peptidase S33 tripeptidyl aminopeptidase-like C-terminal" evidence="6">
    <location>
        <begin position="412"/>
        <end position="514"/>
    </location>
</feature>
<sequence>MKRLRSAAAAAAALVVIAAGCSREEGGAPDPGSSAPDAALEPFYTQGIDWGPCPDGGDGFECGVFEVPMDYADPGGRSLEIAVKRLPAEGESEGALLVNPGGPGGSAYDYAGAATSAVSEDVRERLDVVGFDPRGVARSEPLSCLPPERMDDYLGADLESEDGDPLKVGDAGVEELEESVREFVDGCRERAGDLMMHMGTENVARDMDVLRAVLGDERLTYLGKSYGTLIGAYYADLFPERVGAMVLDGAMDPDLDALETTVQQAGGFETALRAFVEDCQGRDGCPLGGEEDGVDAGVDRIAGLLDEAGREPLDNAMDDGREVGRARVEMGIMGALYSESYWGEVRDALTDAFEDGDGTALLRLGDRLYDRDDPDAFTNSVSSLVAVNCSDAPAPRDPEAYRKAAEEAAEASPLFGPSSAWAAFTCAYWPQEAVADDWEADAPGADPVLVVGTTRDSATPYAWAEELAGGLDSGVLLTYEGDGHTAYRSGDRCVDAAVDAYLLEHQVPEDGLTCGA</sequence>
<protein>
    <submittedName>
        <fullName evidence="7">Alpha/beta hydrolase</fullName>
    </submittedName>
</protein>
<evidence type="ECO:0000256" key="1">
    <source>
        <dbReference type="ARBA" id="ARBA00010088"/>
    </source>
</evidence>
<dbReference type="InterPro" id="IPR051601">
    <property type="entry name" value="Serine_prot/Carboxylest_S33"/>
</dbReference>
<dbReference type="InterPro" id="IPR013595">
    <property type="entry name" value="Pept_S33_TAP-like_C"/>
</dbReference>
<feature type="signal peptide" evidence="4">
    <location>
        <begin position="1"/>
        <end position="18"/>
    </location>
</feature>
<comment type="similarity">
    <text evidence="1">Belongs to the peptidase S33 family.</text>
</comment>
<evidence type="ECO:0000259" key="6">
    <source>
        <dbReference type="Pfam" id="PF08386"/>
    </source>
</evidence>
<evidence type="ECO:0000256" key="2">
    <source>
        <dbReference type="ARBA" id="ARBA00022729"/>
    </source>
</evidence>
<evidence type="ECO:0000259" key="5">
    <source>
        <dbReference type="Pfam" id="PF00561"/>
    </source>
</evidence>
<evidence type="ECO:0000256" key="3">
    <source>
        <dbReference type="ARBA" id="ARBA00022801"/>
    </source>
</evidence>
<dbReference type="RefSeq" id="WP_270690637.1">
    <property type="nucleotide sequence ID" value="NZ_JAQFWQ010000165.1"/>
</dbReference>
<keyword evidence="2 4" id="KW-0732">Signal</keyword>
<dbReference type="InterPro" id="IPR000073">
    <property type="entry name" value="AB_hydrolase_1"/>
</dbReference>
<dbReference type="Pfam" id="PF00561">
    <property type="entry name" value="Abhydrolase_1"/>
    <property type="match status" value="1"/>
</dbReference>
<dbReference type="PANTHER" id="PTHR43248:SF29">
    <property type="entry name" value="TRIPEPTIDYL AMINOPEPTIDASE"/>
    <property type="match status" value="1"/>
</dbReference>
<keyword evidence="3 7" id="KW-0378">Hydrolase</keyword>
<comment type="caution">
    <text evidence="7">The sequence shown here is derived from an EMBL/GenBank/DDBJ whole genome shotgun (WGS) entry which is preliminary data.</text>
</comment>
<dbReference type="EMBL" id="JAQFWQ010000165">
    <property type="protein sequence ID" value="MDA2815051.1"/>
    <property type="molecule type" value="Genomic_DNA"/>
</dbReference>
<gene>
    <name evidence="7" type="ORF">O4J56_30685</name>
</gene>
<name>A0ABT4UDK4_9ACTN</name>
<reference evidence="7 8" key="1">
    <citation type="submission" date="2023-01" db="EMBL/GenBank/DDBJ databases">
        <title>Draft genome sequence of Nocardiopsis sp. RSe5-2 isolated from halophytes.</title>
        <authorList>
            <person name="Duangmal K."/>
            <person name="Chantavorakit T."/>
        </authorList>
    </citation>
    <scope>NUCLEOTIDE SEQUENCE [LARGE SCALE GENOMIC DNA]</scope>
    <source>
        <strain evidence="7 8">RSe5-2</strain>
    </source>
</reference>
<organism evidence="7 8">
    <name type="scientific">Nocardiopsis endophytica</name>
    <dbReference type="NCBI Taxonomy" id="3018445"/>
    <lineage>
        <taxon>Bacteria</taxon>
        <taxon>Bacillati</taxon>
        <taxon>Actinomycetota</taxon>
        <taxon>Actinomycetes</taxon>
        <taxon>Streptosporangiales</taxon>
        <taxon>Nocardiopsidaceae</taxon>
        <taxon>Nocardiopsis</taxon>
    </lineage>
</organism>